<protein>
    <submittedName>
        <fullName evidence="2">Uncharacterized protein</fullName>
    </submittedName>
</protein>
<feature type="compositionally biased region" description="Basic and acidic residues" evidence="1">
    <location>
        <begin position="32"/>
        <end position="45"/>
    </location>
</feature>
<accession>A0A2N1N5M4</accession>
<sequence length="208" mass="24298">MPDDSDDDGYGGYNEYGERDRVSTKKMGQTHPKPEPESHSKHSKPNIDELRKNWFTNLPPAPRTYTDDFWSKGNGLWRFDDRDIEALNQFRQLELESLELDDEKESKIKEFCAKYNYARIPLDIDKDGYMRGFLILESTTYCIDEEELKKFGETLIVCIGNEDFYCAQIYLGGSGELYILLDDEPLKVLYNYKDTGIRSSDLFQNTNY</sequence>
<dbReference type="EMBL" id="LLXL01000752">
    <property type="protein sequence ID" value="PKK69212.1"/>
    <property type="molecule type" value="Genomic_DNA"/>
</dbReference>
<proteinExistence type="predicted"/>
<dbReference type="Proteomes" id="UP000233469">
    <property type="component" value="Unassembled WGS sequence"/>
</dbReference>
<evidence type="ECO:0000313" key="2">
    <source>
        <dbReference type="EMBL" id="PKK69212.1"/>
    </source>
</evidence>
<organism evidence="2 3">
    <name type="scientific">Rhizophagus irregularis</name>
    <dbReference type="NCBI Taxonomy" id="588596"/>
    <lineage>
        <taxon>Eukaryota</taxon>
        <taxon>Fungi</taxon>
        <taxon>Fungi incertae sedis</taxon>
        <taxon>Mucoromycota</taxon>
        <taxon>Glomeromycotina</taxon>
        <taxon>Glomeromycetes</taxon>
        <taxon>Glomerales</taxon>
        <taxon>Glomeraceae</taxon>
        <taxon>Rhizophagus</taxon>
    </lineage>
</organism>
<feature type="region of interest" description="Disordered" evidence="1">
    <location>
        <begin position="1"/>
        <end position="45"/>
    </location>
</feature>
<dbReference type="VEuPathDB" id="FungiDB:FUN_003816"/>
<comment type="caution">
    <text evidence="2">The sequence shown here is derived from an EMBL/GenBank/DDBJ whole genome shotgun (WGS) entry which is preliminary data.</text>
</comment>
<reference evidence="2 3" key="1">
    <citation type="submission" date="2016-04" db="EMBL/GenBank/DDBJ databases">
        <title>Genome analyses suggest a sexual origin of heterokaryosis in a supposedly ancient asexual fungus.</title>
        <authorList>
            <person name="Ropars J."/>
            <person name="Sedzielewska K."/>
            <person name="Noel J."/>
            <person name="Charron P."/>
            <person name="Farinelli L."/>
            <person name="Marton T."/>
            <person name="Kruger M."/>
            <person name="Pelin A."/>
            <person name="Brachmann A."/>
            <person name="Corradi N."/>
        </authorList>
    </citation>
    <scope>NUCLEOTIDE SEQUENCE [LARGE SCALE GENOMIC DNA]</scope>
    <source>
        <strain evidence="2 3">C2</strain>
    </source>
</reference>
<evidence type="ECO:0000313" key="3">
    <source>
        <dbReference type="Proteomes" id="UP000233469"/>
    </source>
</evidence>
<reference evidence="2 3" key="2">
    <citation type="submission" date="2017-10" db="EMBL/GenBank/DDBJ databases">
        <title>Extensive intraspecific genome diversity in a model arbuscular mycorrhizal fungus.</title>
        <authorList>
            <person name="Chen E.C.H."/>
            <person name="Morin E."/>
            <person name="Baudet D."/>
            <person name="Noel J."/>
            <person name="Ndikumana S."/>
            <person name="Charron P."/>
            <person name="St-Onge C."/>
            <person name="Giorgi J."/>
            <person name="Grigoriev I.V."/>
            <person name="Roux C."/>
            <person name="Martin F.M."/>
            <person name="Corradi N."/>
        </authorList>
    </citation>
    <scope>NUCLEOTIDE SEQUENCE [LARGE SCALE GENOMIC DNA]</scope>
    <source>
        <strain evidence="2 3">C2</strain>
    </source>
</reference>
<dbReference type="VEuPathDB" id="FungiDB:RhiirA1_515891"/>
<name>A0A2N1N5M4_9GLOM</name>
<dbReference type="AlphaFoldDB" id="A0A2N1N5M4"/>
<gene>
    <name evidence="2" type="ORF">RhiirC2_712825</name>
</gene>
<evidence type="ECO:0000256" key="1">
    <source>
        <dbReference type="SAM" id="MobiDB-lite"/>
    </source>
</evidence>
<dbReference type="VEuPathDB" id="FungiDB:RhiirFUN_005965"/>